<keyword evidence="3" id="KW-1185">Reference proteome</keyword>
<evidence type="ECO:0000313" key="4">
    <source>
        <dbReference type="WBParaSite" id="ASIM_0001388101-mRNA-1"/>
    </source>
</evidence>
<evidence type="ECO:0000313" key="3">
    <source>
        <dbReference type="Proteomes" id="UP000267096"/>
    </source>
</evidence>
<dbReference type="AlphaFoldDB" id="A0A0M3JZF4"/>
<dbReference type="EMBL" id="UYRR01031359">
    <property type="protein sequence ID" value="VDK49399.1"/>
    <property type="molecule type" value="Genomic_DNA"/>
</dbReference>
<gene>
    <name evidence="2" type="ORF">ASIM_LOCUS13309</name>
</gene>
<proteinExistence type="predicted"/>
<evidence type="ECO:0000256" key="1">
    <source>
        <dbReference type="SAM" id="MobiDB-lite"/>
    </source>
</evidence>
<feature type="region of interest" description="Disordered" evidence="1">
    <location>
        <begin position="32"/>
        <end position="81"/>
    </location>
</feature>
<sequence>MATVVNGEISKSPIPSSRASYPMYRRKLFTRLSGPHESGQGDSNFTDTSSPANVSSNRKRSRTNGCSRFEDSLYGNVNDENVDECDHNKIRHVDINKSDNFNDNTDINNMAKQNNEAILSMHLNDDIESTSAFSPPCLSLTPPDLNTQLLSFQNVFTSKPSNNQIHQFKRIDLILSSNR</sequence>
<organism evidence="4">
    <name type="scientific">Anisakis simplex</name>
    <name type="common">Herring worm</name>
    <dbReference type="NCBI Taxonomy" id="6269"/>
    <lineage>
        <taxon>Eukaryota</taxon>
        <taxon>Metazoa</taxon>
        <taxon>Ecdysozoa</taxon>
        <taxon>Nematoda</taxon>
        <taxon>Chromadorea</taxon>
        <taxon>Rhabditida</taxon>
        <taxon>Spirurina</taxon>
        <taxon>Ascaridomorpha</taxon>
        <taxon>Ascaridoidea</taxon>
        <taxon>Anisakidae</taxon>
        <taxon>Anisakis</taxon>
        <taxon>Anisakis simplex complex</taxon>
    </lineage>
</organism>
<reference evidence="2 3" key="2">
    <citation type="submission" date="2018-11" db="EMBL/GenBank/DDBJ databases">
        <authorList>
            <consortium name="Pathogen Informatics"/>
        </authorList>
    </citation>
    <scope>NUCLEOTIDE SEQUENCE [LARGE SCALE GENOMIC DNA]</scope>
</reference>
<name>A0A0M3JZF4_ANISI</name>
<accession>A0A0M3JZF4</accession>
<dbReference type="WBParaSite" id="ASIM_0001388101-mRNA-1">
    <property type="protein sequence ID" value="ASIM_0001388101-mRNA-1"/>
    <property type="gene ID" value="ASIM_0001388101"/>
</dbReference>
<evidence type="ECO:0000313" key="2">
    <source>
        <dbReference type="EMBL" id="VDK49399.1"/>
    </source>
</evidence>
<reference evidence="4" key="1">
    <citation type="submission" date="2017-02" db="UniProtKB">
        <authorList>
            <consortium name="WormBaseParasite"/>
        </authorList>
    </citation>
    <scope>IDENTIFICATION</scope>
</reference>
<feature type="compositionally biased region" description="Polar residues" evidence="1">
    <location>
        <begin position="40"/>
        <end position="56"/>
    </location>
</feature>
<protein>
    <submittedName>
        <fullName evidence="2 4">Uncharacterized protein</fullName>
    </submittedName>
</protein>
<dbReference type="Proteomes" id="UP000267096">
    <property type="component" value="Unassembled WGS sequence"/>
</dbReference>